<feature type="domain" description="Glycosyltransferase subfamily 4-like N-terminal" evidence="2">
    <location>
        <begin position="14"/>
        <end position="172"/>
    </location>
</feature>
<evidence type="ECO:0000313" key="3">
    <source>
        <dbReference type="EMBL" id="MFC6387197.1"/>
    </source>
</evidence>
<evidence type="ECO:0000259" key="1">
    <source>
        <dbReference type="Pfam" id="PF00534"/>
    </source>
</evidence>
<dbReference type="SUPFAM" id="SSF53756">
    <property type="entry name" value="UDP-Glycosyltransferase/glycogen phosphorylase"/>
    <property type="match status" value="1"/>
</dbReference>
<dbReference type="Proteomes" id="UP001596267">
    <property type="component" value="Unassembled WGS sequence"/>
</dbReference>
<proteinExistence type="predicted"/>
<dbReference type="InterPro" id="IPR028098">
    <property type="entry name" value="Glyco_trans_4-like_N"/>
</dbReference>
<keyword evidence="3" id="KW-0808">Transferase</keyword>
<evidence type="ECO:0000313" key="4">
    <source>
        <dbReference type="Proteomes" id="UP001596267"/>
    </source>
</evidence>
<dbReference type="EC" id="2.4.-.-" evidence="3"/>
<dbReference type="Pfam" id="PF00534">
    <property type="entry name" value="Glycos_transf_1"/>
    <property type="match status" value="1"/>
</dbReference>
<dbReference type="PANTHER" id="PTHR12526">
    <property type="entry name" value="GLYCOSYLTRANSFERASE"/>
    <property type="match status" value="1"/>
</dbReference>
<keyword evidence="3" id="KW-0328">Glycosyltransferase</keyword>
<keyword evidence="4" id="KW-1185">Reference proteome</keyword>
<accession>A0ABW1WIE9</accession>
<organism evidence="3 4">
    <name type="scientific">Sporolactobacillus kofuensis</name>
    <dbReference type="NCBI Taxonomy" id="269672"/>
    <lineage>
        <taxon>Bacteria</taxon>
        <taxon>Bacillati</taxon>
        <taxon>Bacillota</taxon>
        <taxon>Bacilli</taxon>
        <taxon>Bacillales</taxon>
        <taxon>Sporolactobacillaceae</taxon>
        <taxon>Sporolactobacillus</taxon>
    </lineage>
</organism>
<sequence length="357" mass="40219">MIIDIVLGYAVGKGGLENVIKLVTNELEKRGHLVRVFQIAPPKYFDWAEQFSNIYYFGDEAGVYSPLDQSTGDLFSSNYERLTQMFGRPDVILATHTPVISWLCRMAVNKMNPVKKPTILSWLHGPPNVFGGESYLNLCDGHLAISKSIAQQIGKHVDSKHVYYIGNTIDFEKSYLVNRPSEKLKMIYVGRIANNQKRVDVLLKALEHLNGDWRLDIIGDGPDQSKLQDLSKSLNLNSNVEWHGWKSEPWETVSDASVLILSSDFEGFALILIEALARGIPVISSLWDGADEIVNDDVNGWLFPCGDDKKLHDIIQNILDEEKILPEPELCQKSVSDYKTDKIVDRMENAINKVMNG</sequence>
<reference evidence="4" key="1">
    <citation type="journal article" date="2019" name="Int. J. Syst. Evol. Microbiol.">
        <title>The Global Catalogue of Microorganisms (GCM) 10K type strain sequencing project: providing services to taxonomists for standard genome sequencing and annotation.</title>
        <authorList>
            <consortium name="The Broad Institute Genomics Platform"/>
            <consortium name="The Broad Institute Genome Sequencing Center for Infectious Disease"/>
            <person name="Wu L."/>
            <person name="Ma J."/>
        </authorList>
    </citation>
    <scope>NUCLEOTIDE SEQUENCE [LARGE SCALE GENOMIC DNA]</scope>
    <source>
        <strain evidence="4">CCUG 42001</strain>
    </source>
</reference>
<dbReference type="PANTHER" id="PTHR12526:SF630">
    <property type="entry name" value="GLYCOSYLTRANSFERASE"/>
    <property type="match status" value="1"/>
</dbReference>
<name>A0ABW1WIE9_9BACL</name>
<dbReference type="GO" id="GO:0016757">
    <property type="term" value="F:glycosyltransferase activity"/>
    <property type="evidence" value="ECO:0007669"/>
    <property type="project" value="UniProtKB-KW"/>
</dbReference>
<dbReference type="Pfam" id="PF13439">
    <property type="entry name" value="Glyco_transf_4"/>
    <property type="match status" value="1"/>
</dbReference>
<gene>
    <name evidence="3" type="ORF">ACFP7A_11330</name>
</gene>
<comment type="caution">
    <text evidence="3">The sequence shown here is derived from an EMBL/GenBank/DDBJ whole genome shotgun (WGS) entry which is preliminary data.</text>
</comment>
<protein>
    <submittedName>
        <fullName evidence="3">Glycosyltransferase</fullName>
        <ecNumber evidence="3">2.4.-.-</ecNumber>
    </submittedName>
</protein>
<dbReference type="CDD" id="cd03811">
    <property type="entry name" value="GT4_GT28_WabH-like"/>
    <property type="match status" value="1"/>
</dbReference>
<dbReference type="EMBL" id="JBHSTQ010000011">
    <property type="protein sequence ID" value="MFC6387197.1"/>
    <property type="molecule type" value="Genomic_DNA"/>
</dbReference>
<feature type="domain" description="Glycosyl transferase family 1" evidence="1">
    <location>
        <begin position="178"/>
        <end position="323"/>
    </location>
</feature>
<dbReference type="Gene3D" id="3.40.50.2000">
    <property type="entry name" value="Glycogen Phosphorylase B"/>
    <property type="match status" value="2"/>
</dbReference>
<dbReference type="RefSeq" id="WP_253076754.1">
    <property type="nucleotide sequence ID" value="NZ_JAMXWN010000011.1"/>
</dbReference>
<evidence type="ECO:0000259" key="2">
    <source>
        <dbReference type="Pfam" id="PF13439"/>
    </source>
</evidence>
<dbReference type="InterPro" id="IPR001296">
    <property type="entry name" value="Glyco_trans_1"/>
</dbReference>